<organism evidence="2">
    <name type="scientific">Timema californicum</name>
    <name type="common">California timema</name>
    <name type="synonym">Walking stick</name>
    <dbReference type="NCBI Taxonomy" id="61474"/>
    <lineage>
        <taxon>Eukaryota</taxon>
        <taxon>Metazoa</taxon>
        <taxon>Ecdysozoa</taxon>
        <taxon>Arthropoda</taxon>
        <taxon>Hexapoda</taxon>
        <taxon>Insecta</taxon>
        <taxon>Pterygota</taxon>
        <taxon>Neoptera</taxon>
        <taxon>Polyneoptera</taxon>
        <taxon>Phasmatodea</taxon>
        <taxon>Timematodea</taxon>
        <taxon>Timematoidea</taxon>
        <taxon>Timematidae</taxon>
        <taxon>Timema</taxon>
    </lineage>
</organism>
<dbReference type="InterPro" id="IPR036116">
    <property type="entry name" value="FN3_sf"/>
</dbReference>
<dbReference type="Gene3D" id="2.60.40.10">
    <property type="entry name" value="Immunoglobulins"/>
    <property type="match status" value="7"/>
</dbReference>
<protein>
    <submittedName>
        <fullName evidence="2">(California timema) hypothetical protein</fullName>
    </submittedName>
</protein>
<evidence type="ECO:0000313" key="2">
    <source>
        <dbReference type="EMBL" id="CAD7577688.1"/>
    </source>
</evidence>
<feature type="domain" description="Fibronectin type-III" evidence="1">
    <location>
        <begin position="308"/>
        <end position="399"/>
    </location>
</feature>
<feature type="domain" description="Fibronectin type-III" evidence="1">
    <location>
        <begin position="34"/>
        <end position="120"/>
    </location>
</feature>
<proteinExistence type="predicted"/>
<name>A0A7R9PC48_TIMCA</name>
<dbReference type="SMART" id="SM00060">
    <property type="entry name" value="FN3"/>
    <property type="match status" value="7"/>
</dbReference>
<dbReference type="PANTHER" id="PTHR46957:SF3">
    <property type="entry name" value="CYTOKINE RECEPTOR"/>
    <property type="match status" value="1"/>
</dbReference>
<dbReference type="InterPro" id="IPR013783">
    <property type="entry name" value="Ig-like_fold"/>
</dbReference>
<dbReference type="InterPro" id="IPR050713">
    <property type="entry name" value="RTP_Phos/Ushers"/>
</dbReference>
<gene>
    <name evidence="2" type="ORF">TCMB3V08_LOCUS10236</name>
</gene>
<feature type="domain" description="Fibronectin type-III" evidence="1">
    <location>
        <begin position="123"/>
        <end position="219"/>
    </location>
</feature>
<dbReference type="InterPro" id="IPR003961">
    <property type="entry name" value="FN3_dom"/>
</dbReference>
<feature type="domain" description="Fibronectin type-III" evidence="1">
    <location>
        <begin position="591"/>
        <end position="691"/>
    </location>
</feature>
<reference evidence="2" key="1">
    <citation type="submission" date="2020-11" db="EMBL/GenBank/DDBJ databases">
        <authorList>
            <person name="Tran Van P."/>
        </authorList>
    </citation>
    <scope>NUCLEOTIDE SEQUENCE</scope>
</reference>
<dbReference type="PANTHER" id="PTHR46957">
    <property type="entry name" value="CYTOKINE RECEPTOR"/>
    <property type="match status" value="1"/>
</dbReference>
<dbReference type="GO" id="GO:0016020">
    <property type="term" value="C:membrane"/>
    <property type="evidence" value="ECO:0007669"/>
    <property type="project" value="UniProtKB-SubCell"/>
</dbReference>
<dbReference type="AlphaFoldDB" id="A0A7R9PC48"/>
<feature type="domain" description="Fibronectin type-III" evidence="1">
    <location>
        <begin position="402"/>
        <end position="495"/>
    </location>
</feature>
<dbReference type="PROSITE" id="PS50853">
    <property type="entry name" value="FN3"/>
    <property type="match status" value="7"/>
</dbReference>
<dbReference type="SUPFAM" id="SSF49265">
    <property type="entry name" value="Fibronectin type III"/>
    <property type="match status" value="5"/>
</dbReference>
<sequence length="761" mass="83886">MLSECGWPMSDYPISHWKLERWYSHVVIAATPGRVQNLTSWLVELGSVGLKWDPPFPGEDCVDHYIVEAQGNEYIVNATGDKLQYILSNLTLCKHQVLSLLSANSQGVLSKPASIHTTSGAWAPGEVNEPEVTQTGSHSLHLEWKRPLELFDCLVMYSVCWKETNKTDSACAEQKLKPYPKRTLYGLKSCTEYTVTLAALGVGRLHDNDATLTQSTGPEPVTALKVDNVDTRSVTVSWESPSCAQQFSVCWGAWQDKGGHSCTSVTNTSYTVSGLEPGYNYTIMVAALGVNEAQSDVRVVTASVAQEKVNKLTVKNYTRNSITVFWGAPFNQKSSQNASVCWNVIGEYSDEICSNSTISDEEYTIDDLEPCHWYKVTVALENGQGKKFESVEQFTAASNTEPPEEVKELSTRRIYYDSFRIEWDKSNDSCASHFLVCWEQSGNHENGCELEPSYKTSFNKDDLNVCTNVTVSVSAVSVDGLSSGNESITITTGPGVVRNVTSWIVELGSVGVRWEPPSPGEDCVSYYAVSTWGSHYPQYPQTQANVTGDKLEYVWTNLTHCEHKMFMIRAVNSQHAVSNSALKFSTSGTGAPGEVTEPEVTQTGSHSLHVEWKPPLELFDCLLRYSVCWKETNGTDGACAEQKLEEYPKRTLYGLKSCTEYTVTLASLGAGRMHDNDTTLTQFTVTVSWESPSCAQQFSVCWGAWQDKGGHSCTSVTNTRYTVSGLEPGNNYTIMVAALGVNEAQSDINIITVQLPPGMMS</sequence>
<evidence type="ECO:0000259" key="1">
    <source>
        <dbReference type="PROSITE" id="PS50853"/>
    </source>
</evidence>
<feature type="domain" description="Fibronectin type-III" evidence="1">
    <location>
        <begin position="496"/>
        <end position="589"/>
    </location>
</feature>
<feature type="domain" description="Fibronectin type-III" evidence="1">
    <location>
        <begin position="220"/>
        <end position="307"/>
    </location>
</feature>
<accession>A0A7R9PC48</accession>
<dbReference type="EMBL" id="OE186009">
    <property type="protein sequence ID" value="CAD7577688.1"/>
    <property type="molecule type" value="Genomic_DNA"/>
</dbReference>
<dbReference type="CDD" id="cd00063">
    <property type="entry name" value="FN3"/>
    <property type="match status" value="6"/>
</dbReference>
<dbReference type="Pfam" id="PF00041">
    <property type="entry name" value="fn3"/>
    <property type="match status" value="3"/>
</dbReference>